<organism evidence="1 2">
    <name type="scientific">Irpex rosettiformis</name>
    <dbReference type="NCBI Taxonomy" id="378272"/>
    <lineage>
        <taxon>Eukaryota</taxon>
        <taxon>Fungi</taxon>
        <taxon>Dikarya</taxon>
        <taxon>Basidiomycota</taxon>
        <taxon>Agaricomycotina</taxon>
        <taxon>Agaricomycetes</taxon>
        <taxon>Polyporales</taxon>
        <taxon>Irpicaceae</taxon>
        <taxon>Irpex</taxon>
    </lineage>
</organism>
<name>A0ACB8UF82_9APHY</name>
<protein>
    <submittedName>
        <fullName evidence="1">Uncharacterized protein</fullName>
    </submittedName>
</protein>
<keyword evidence="2" id="KW-1185">Reference proteome</keyword>
<dbReference type="EMBL" id="MU274902">
    <property type="protein sequence ID" value="KAI0093017.1"/>
    <property type="molecule type" value="Genomic_DNA"/>
</dbReference>
<sequence length="391" mass="41580">MRFSAAVVAVAVLAAQPVFSVPIIASSPLHGVVSAPTRTHRPISQAFIDNLMNNVHSLREVDELMQRDEFSVVARELEDLLARADDDESGASLFNTAKKIFKVLGIGLDGVNIASNLAPSQPQPSPSAPARRDLQELNARFGIDNLSVNQVNKNLFSNSFPQLTNAGPIRPLKSFPIIARELTPSQKYRLKLFSDPPRIRPTLFGTSPFDQVAGAAGANSRREFVELLVRQLADDESGASLGTSLSKVFNKVKTIFGGGSTLEKVSNGVSIVSDGTTIASNLLPGQNQAPPPAPQARELVEILARQLADDESGASLASSLSKVFSTVKSVFNDGKTLGRIADGASVVSSASNIAGGLLHPAAPAQSQAPQRREFDSVLARAMEARELNELD</sequence>
<dbReference type="Proteomes" id="UP001055072">
    <property type="component" value="Unassembled WGS sequence"/>
</dbReference>
<accession>A0ACB8UF82</accession>
<evidence type="ECO:0000313" key="2">
    <source>
        <dbReference type="Proteomes" id="UP001055072"/>
    </source>
</evidence>
<evidence type="ECO:0000313" key="1">
    <source>
        <dbReference type="EMBL" id="KAI0093017.1"/>
    </source>
</evidence>
<proteinExistence type="predicted"/>
<comment type="caution">
    <text evidence="1">The sequence shown here is derived from an EMBL/GenBank/DDBJ whole genome shotgun (WGS) entry which is preliminary data.</text>
</comment>
<gene>
    <name evidence="1" type="ORF">BDY19DRAFT_402966</name>
</gene>
<reference evidence="1" key="1">
    <citation type="journal article" date="2021" name="Environ. Microbiol.">
        <title>Gene family expansions and transcriptome signatures uncover fungal adaptations to wood decay.</title>
        <authorList>
            <person name="Hage H."/>
            <person name="Miyauchi S."/>
            <person name="Viragh M."/>
            <person name="Drula E."/>
            <person name="Min B."/>
            <person name="Chaduli D."/>
            <person name="Navarro D."/>
            <person name="Favel A."/>
            <person name="Norest M."/>
            <person name="Lesage-Meessen L."/>
            <person name="Balint B."/>
            <person name="Merenyi Z."/>
            <person name="de Eugenio L."/>
            <person name="Morin E."/>
            <person name="Martinez A.T."/>
            <person name="Baldrian P."/>
            <person name="Stursova M."/>
            <person name="Martinez M.J."/>
            <person name="Novotny C."/>
            <person name="Magnuson J.K."/>
            <person name="Spatafora J.W."/>
            <person name="Maurice S."/>
            <person name="Pangilinan J."/>
            <person name="Andreopoulos W."/>
            <person name="LaButti K."/>
            <person name="Hundley H."/>
            <person name="Na H."/>
            <person name="Kuo A."/>
            <person name="Barry K."/>
            <person name="Lipzen A."/>
            <person name="Henrissat B."/>
            <person name="Riley R."/>
            <person name="Ahrendt S."/>
            <person name="Nagy L.G."/>
            <person name="Grigoriev I.V."/>
            <person name="Martin F."/>
            <person name="Rosso M.N."/>
        </authorList>
    </citation>
    <scope>NUCLEOTIDE SEQUENCE</scope>
    <source>
        <strain evidence="1">CBS 384.51</strain>
    </source>
</reference>